<keyword evidence="2" id="KW-1185">Reference proteome</keyword>
<organism evidence="1 2">
    <name type="scientific">Cercophora scortea</name>
    <dbReference type="NCBI Taxonomy" id="314031"/>
    <lineage>
        <taxon>Eukaryota</taxon>
        <taxon>Fungi</taxon>
        <taxon>Dikarya</taxon>
        <taxon>Ascomycota</taxon>
        <taxon>Pezizomycotina</taxon>
        <taxon>Sordariomycetes</taxon>
        <taxon>Sordariomycetidae</taxon>
        <taxon>Sordariales</taxon>
        <taxon>Lasiosphaeriaceae</taxon>
        <taxon>Cercophora</taxon>
    </lineage>
</organism>
<dbReference type="Proteomes" id="UP001286456">
    <property type="component" value="Unassembled WGS sequence"/>
</dbReference>
<reference evidence="1" key="2">
    <citation type="submission" date="2023-06" db="EMBL/GenBank/DDBJ databases">
        <authorList>
            <consortium name="Lawrence Berkeley National Laboratory"/>
            <person name="Haridas S."/>
            <person name="Hensen N."/>
            <person name="Bonometti L."/>
            <person name="Westerberg I."/>
            <person name="Brannstrom I.O."/>
            <person name="Guillou S."/>
            <person name="Cros-Aarteil S."/>
            <person name="Calhoun S."/>
            <person name="Kuo A."/>
            <person name="Mondo S."/>
            <person name="Pangilinan J."/>
            <person name="Riley R."/>
            <person name="Labutti K."/>
            <person name="Andreopoulos B."/>
            <person name="Lipzen A."/>
            <person name="Chen C."/>
            <person name="Yanf M."/>
            <person name="Daum C."/>
            <person name="Ng V."/>
            <person name="Clum A."/>
            <person name="Steindorff A."/>
            <person name="Ohm R."/>
            <person name="Martin F."/>
            <person name="Silar P."/>
            <person name="Natvig D."/>
            <person name="Lalanne C."/>
            <person name="Gautier V."/>
            <person name="Ament-Velasquez S.L."/>
            <person name="Kruys A."/>
            <person name="Hutchinson M.I."/>
            <person name="Powell A.J."/>
            <person name="Barry K."/>
            <person name="Miller A.N."/>
            <person name="Grigoriev I.V."/>
            <person name="Debuchy R."/>
            <person name="Gladieux P."/>
            <person name="Thoren M.H."/>
            <person name="Johannesson H."/>
        </authorList>
    </citation>
    <scope>NUCLEOTIDE SEQUENCE</scope>
    <source>
        <strain evidence="1">SMH4131-1</strain>
    </source>
</reference>
<gene>
    <name evidence="1" type="ORF">B0T19DRAFT_42118</name>
</gene>
<protein>
    <submittedName>
        <fullName evidence="1">Uncharacterized protein</fullName>
    </submittedName>
</protein>
<dbReference type="EMBL" id="JAUEPO010000001">
    <property type="protein sequence ID" value="KAK3336537.1"/>
    <property type="molecule type" value="Genomic_DNA"/>
</dbReference>
<dbReference type="AlphaFoldDB" id="A0AAE0J4T8"/>
<evidence type="ECO:0000313" key="2">
    <source>
        <dbReference type="Proteomes" id="UP001286456"/>
    </source>
</evidence>
<accession>A0AAE0J4T8</accession>
<comment type="caution">
    <text evidence="1">The sequence shown here is derived from an EMBL/GenBank/DDBJ whole genome shotgun (WGS) entry which is preliminary data.</text>
</comment>
<name>A0AAE0J4T8_9PEZI</name>
<evidence type="ECO:0000313" key="1">
    <source>
        <dbReference type="EMBL" id="KAK3336537.1"/>
    </source>
</evidence>
<sequence>MHGKRGRTRGTRQQGHRRAVCLLFVAVVVTFRARTRLRKVADRGCCSGVLMKMRAGGAHLHSAVTQAPPTHPSHPMSALAAALFPRNRWQMAVHLHLQVFCLHVMDGIGSRQLTARQPVAGAFNRLGLSSFLSRPPSTSVWTAYGRKAMNAFSLQDRNHGVLVAPQVILPR</sequence>
<proteinExistence type="predicted"/>
<reference evidence="1" key="1">
    <citation type="journal article" date="2023" name="Mol. Phylogenet. Evol.">
        <title>Genome-scale phylogeny and comparative genomics of the fungal order Sordariales.</title>
        <authorList>
            <person name="Hensen N."/>
            <person name="Bonometti L."/>
            <person name="Westerberg I."/>
            <person name="Brannstrom I.O."/>
            <person name="Guillou S."/>
            <person name="Cros-Aarteil S."/>
            <person name="Calhoun S."/>
            <person name="Haridas S."/>
            <person name="Kuo A."/>
            <person name="Mondo S."/>
            <person name="Pangilinan J."/>
            <person name="Riley R."/>
            <person name="LaButti K."/>
            <person name="Andreopoulos B."/>
            <person name="Lipzen A."/>
            <person name="Chen C."/>
            <person name="Yan M."/>
            <person name="Daum C."/>
            <person name="Ng V."/>
            <person name="Clum A."/>
            <person name="Steindorff A."/>
            <person name="Ohm R.A."/>
            <person name="Martin F."/>
            <person name="Silar P."/>
            <person name="Natvig D.O."/>
            <person name="Lalanne C."/>
            <person name="Gautier V."/>
            <person name="Ament-Velasquez S.L."/>
            <person name="Kruys A."/>
            <person name="Hutchinson M.I."/>
            <person name="Powell A.J."/>
            <person name="Barry K."/>
            <person name="Miller A.N."/>
            <person name="Grigoriev I.V."/>
            <person name="Debuchy R."/>
            <person name="Gladieux P."/>
            <person name="Hiltunen Thoren M."/>
            <person name="Johannesson H."/>
        </authorList>
    </citation>
    <scope>NUCLEOTIDE SEQUENCE</scope>
    <source>
        <strain evidence="1">SMH4131-1</strain>
    </source>
</reference>